<proteinExistence type="predicted"/>
<dbReference type="SMART" id="SM00587">
    <property type="entry name" value="CHK"/>
    <property type="match status" value="1"/>
</dbReference>
<organism evidence="2 3">
    <name type="scientific">Daphnia sinensis</name>
    <dbReference type="NCBI Taxonomy" id="1820382"/>
    <lineage>
        <taxon>Eukaryota</taxon>
        <taxon>Metazoa</taxon>
        <taxon>Ecdysozoa</taxon>
        <taxon>Arthropoda</taxon>
        <taxon>Crustacea</taxon>
        <taxon>Branchiopoda</taxon>
        <taxon>Diplostraca</taxon>
        <taxon>Cladocera</taxon>
        <taxon>Anomopoda</taxon>
        <taxon>Daphniidae</taxon>
        <taxon>Daphnia</taxon>
        <taxon>Daphnia similis group</taxon>
    </lineage>
</organism>
<comment type="caution">
    <text evidence="2">The sequence shown here is derived from an EMBL/GenBank/DDBJ whole genome shotgun (WGS) entry which is preliminary data.</text>
</comment>
<dbReference type="PANTHER" id="PTHR11012:SF30">
    <property type="entry name" value="PROTEIN KINASE-LIKE DOMAIN-CONTAINING"/>
    <property type="match status" value="1"/>
</dbReference>
<dbReference type="Pfam" id="PF02958">
    <property type="entry name" value="EcKL"/>
    <property type="match status" value="1"/>
</dbReference>
<evidence type="ECO:0000313" key="3">
    <source>
        <dbReference type="Proteomes" id="UP000820818"/>
    </source>
</evidence>
<sequence length="481" mass="55138">MTRQVKSLADRQLFWKTLFETKKLAAQLASLATDHIDGVTYDDLPHYGRVHVVAESASSLGDNFMSDTFIVTAQLTASGDKTQTLSTFIKVLPTNALLRQAAYEAHTHHREINMYHHFFGLLREMHADQPIPLDVPDVYHTHIEEMVKDGTDGSGICTLLEDLKAQGYRMASKALGADYRHCHMALTSLAHFHALTLNAVRKWTDPATGELSNMPPTVKFLVEEKTMYDMGILEMVQDNFKNIVEFAEEVNRPDLVEWLTEMEGRLPEIITYDTKDNCGPLKCILHGDFWNNNMLFKYEDDGQHEDETNVRSSNIPIALKMIDFQISRIGHPISDILYFMYSSAAPETREKHMLVLLRYYFDMLTTDLRLLGISIDDYTWQDFVQDYKRRSLTWMFMGIVVLSFVLNKKVLTKLDDLDAEERLKEPKPESDVEPEKGASGMTLELEETMKNMMKSHKLSDNPTLSDRLLRLIVEVKALNNC</sequence>
<dbReference type="InterPro" id="IPR004119">
    <property type="entry name" value="EcKL"/>
</dbReference>
<gene>
    <name evidence="2" type="ORF">GHT06_012478</name>
</gene>
<dbReference type="InterPro" id="IPR011009">
    <property type="entry name" value="Kinase-like_dom_sf"/>
</dbReference>
<dbReference type="Proteomes" id="UP000820818">
    <property type="component" value="Linkage Group LG3"/>
</dbReference>
<reference evidence="2 3" key="1">
    <citation type="submission" date="2022-05" db="EMBL/GenBank/DDBJ databases">
        <title>A multi-omics perspective on studying reproductive biology in Daphnia sinensis.</title>
        <authorList>
            <person name="Jia J."/>
        </authorList>
    </citation>
    <scope>NUCLEOTIDE SEQUENCE [LARGE SCALE GENOMIC DNA]</scope>
    <source>
        <strain evidence="2 3">WSL</strain>
    </source>
</reference>
<dbReference type="InterPro" id="IPR010916">
    <property type="entry name" value="TonB_box_CS"/>
</dbReference>
<dbReference type="AlphaFoldDB" id="A0AAD5KXN1"/>
<accession>A0AAD5KXN1</accession>
<evidence type="ECO:0000313" key="2">
    <source>
        <dbReference type="EMBL" id="KAI9561519.1"/>
    </source>
</evidence>
<name>A0AAD5KXN1_9CRUS</name>
<evidence type="ECO:0000259" key="1">
    <source>
        <dbReference type="SMART" id="SM00587"/>
    </source>
</evidence>
<dbReference type="PANTHER" id="PTHR11012">
    <property type="entry name" value="PROTEIN KINASE-LIKE DOMAIN-CONTAINING"/>
    <property type="match status" value="1"/>
</dbReference>
<keyword evidence="3" id="KW-1185">Reference proteome</keyword>
<protein>
    <recommendedName>
        <fullName evidence="1">CHK kinase-like domain-containing protein</fullName>
    </recommendedName>
</protein>
<dbReference type="SUPFAM" id="SSF56112">
    <property type="entry name" value="Protein kinase-like (PK-like)"/>
    <property type="match status" value="1"/>
</dbReference>
<feature type="domain" description="CHK kinase-like" evidence="1">
    <location>
        <begin position="158"/>
        <end position="370"/>
    </location>
</feature>
<dbReference type="PROSITE" id="PS00430">
    <property type="entry name" value="TONB_DEPENDENT_REC_1"/>
    <property type="match status" value="1"/>
</dbReference>
<dbReference type="EMBL" id="WJBH02000003">
    <property type="protein sequence ID" value="KAI9561519.1"/>
    <property type="molecule type" value="Genomic_DNA"/>
</dbReference>
<dbReference type="Gene3D" id="3.90.1200.10">
    <property type="match status" value="1"/>
</dbReference>
<dbReference type="InterPro" id="IPR015897">
    <property type="entry name" value="CHK_kinase-like"/>
</dbReference>